<gene>
    <name evidence="2" type="ORF">HG535_0E01860</name>
</gene>
<evidence type="ECO:0000256" key="1">
    <source>
        <dbReference type="SAM" id="MobiDB-lite"/>
    </source>
</evidence>
<sequence>MSTNALQAEQVRTKVLYSEVDTPFNGYLDILSKVTKLSNQILKGQLQKYETESKVQFGETYINELEQTSDLKFLELQNSLEVKKVSEENWEQSGNDTLEKMKDQLKFKVPELKSSYEMLQDRISRIRVIYESVSKVNSEMEILMESNTSLTTSKNDWEEALGATLAEKLIKQRYLKKVGKSIEGEEELYRVYDNFTKGPKEMKHVNKSIKADIDRLSQELRVNKDKWLKDAEIFTRMTSILREELAKRDMDVDVDMDEEEDQEGERERYRRQRAVDNDREDQEVEDLEDLEDLEDQEDQEDQEEVEDLEDQEDQEDQEVEDQEVDQEPEDQEPEDQEPEDQAPEDQEPEDQEPEDQEVEKAENQVQVEGEDAKEVKTEDQEGAADEQGDGDVAMDYVETKDTQSHNSAGTTPGTQQRDI</sequence>
<organism evidence="2 3">
    <name type="scientific">Zygotorulaspora mrakii</name>
    <name type="common">Zygosaccharomyces mrakii</name>
    <dbReference type="NCBI Taxonomy" id="42260"/>
    <lineage>
        <taxon>Eukaryota</taxon>
        <taxon>Fungi</taxon>
        <taxon>Dikarya</taxon>
        <taxon>Ascomycota</taxon>
        <taxon>Saccharomycotina</taxon>
        <taxon>Saccharomycetes</taxon>
        <taxon>Saccharomycetales</taxon>
        <taxon>Saccharomycetaceae</taxon>
        <taxon>Zygotorulaspora</taxon>
    </lineage>
</organism>
<feature type="compositionally biased region" description="Acidic residues" evidence="1">
    <location>
        <begin position="380"/>
        <end position="389"/>
    </location>
</feature>
<dbReference type="RefSeq" id="XP_037144829.1">
    <property type="nucleotide sequence ID" value="XM_037288934.1"/>
</dbReference>
<feature type="compositionally biased region" description="Basic and acidic residues" evidence="1">
    <location>
        <begin position="370"/>
        <end position="379"/>
    </location>
</feature>
<feature type="compositionally biased region" description="Polar residues" evidence="1">
    <location>
        <begin position="404"/>
        <end position="419"/>
    </location>
</feature>
<dbReference type="AlphaFoldDB" id="A0A7H9B5Q9"/>
<name>A0A7H9B5Q9_ZYGMR</name>
<reference evidence="2 3" key="1">
    <citation type="submission" date="2020-07" db="EMBL/GenBank/DDBJ databases">
        <title>The yeast mating-type switching endonuclease HO is a domesticated member of an unorthodox homing genetic element family.</title>
        <authorList>
            <person name="Coughlan A.Y."/>
            <person name="Lombardi L."/>
            <person name="Braun-Galleani S."/>
            <person name="Martos A.R."/>
            <person name="Galeote V."/>
            <person name="Bigey F."/>
            <person name="Dequin S."/>
            <person name="Byrne K.P."/>
            <person name="Wolfe K.H."/>
        </authorList>
    </citation>
    <scope>NUCLEOTIDE SEQUENCE [LARGE SCALE GENOMIC DNA]</scope>
    <source>
        <strain evidence="2 3">NRRL Y-6702</strain>
    </source>
</reference>
<evidence type="ECO:0000313" key="2">
    <source>
        <dbReference type="EMBL" id="QLG73102.1"/>
    </source>
</evidence>
<feature type="compositionally biased region" description="Acidic residues" evidence="1">
    <location>
        <begin position="252"/>
        <end position="264"/>
    </location>
</feature>
<protein>
    <submittedName>
        <fullName evidence="2">Uncharacterized protein</fullName>
    </submittedName>
</protein>
<evidence type="ECO:0000313" key="3">
    <source>
        <dbReference type="Proteomes" id="UP000509704"/>
    </source>
</evidence>
<dbReference type="KEGG" id="zmk:HG535_0E01860"/>
<dbReference type="GeneID" id="59236844"/>
<dbReference type="EMBL" id="CP058608">
    <property type="protein sequence ID" value="QLG73102.1"/>
    <property type="molecule type" value="Genomic_DNA"/>
</dbReference>
<proteinExistence type="predicted"/>
<dbReference type="OrthoDB" id="4035165at2759"/>
<feature type="compositionally biased region" description="Basic and acidic residues" evidence="1">
    <location>
        <begin position="265"/>
        <end position="277"/>
    </location>
</feature>
<accession>A0A7H9B5Q9</accession>
<feature type="region of interest" description="Disordered" evidence="1">
    <location>
        <begin position="252"/>
        <end position="419"/>
    </location>
</feature>
<keyword evidence="3" id="KW-1185">Reference proteome</keyword>
<feature type="compositionally biased region" description="Acidic residues" evidence="1">
    <location>
        <begin position="278"/>
        <end position="357"/>
    </location>
</feature>
<dbReference type="Proteomes" id="UP000509704">
    <property type="component" value="Chromosome 5"/>
</dbReference>